<evidence type="ECO:0000256" key="1">
    <source>
        <dbReference type="ARBA" id="ARBA00004275"/>
    </source>
</evidence>
<sequence length="158" mass="16809">MADLSGASLTALIDAPLHLLGFEFGEITAERVNGRLKITDSCCQPFRVLHGGVSALISEALASIGGHVASGFKRIAGIQLSINHHHPAVTGDLIFAEATPMHTGKTIQVWEVHIWKVDPSTSEKGPELASSKVTLLSNLPVPENSRDAAANLRKFAKL</sequence>
<comment type="caution">
    <text evidence="9">The sequence shown here is derived from an EMBL/GenBank/DDBJ whole genome shotgun (WGS) entry which is preliminary data.</text>
</comment>
<reference evidence="9" key="2">
    <citation type="journal article" date="2022" name="Hortic Res">
        <title>The genome of Dioscorea zingiberensis sheds light on the biosynthesis, origin and evolution of the medicinally important diosgenin saponins.</title>
        <authorList>
            <person name="Li Y."/>
            <person name="Tan C."/>
            <person name="Li Z."/>
            <person name="Guo J."/>
            <person name="Li S."/>
            <person name="Chen X."/>
            <person name="Wang C."/>
            <person name="Dai X."/>
            <person name="Yang H."/>
            <person name="Song W."/>
            <person name="Hou L."/>
            <person name="Xu J."/>
            <person name="Tong Z."/>
            <person name="Xu A."/>
            <person name="Yuan X."/>
            <person name="Wang W."/>
            <person name="Yang Q."/>
            <person name="Chen L."/>
            <person name="Sun Z."/>
            <person name="Wang K."/>
            <person name="Pan B."/>
            <person name="Chen J."/>
            <person name="Bao Y."/>
            <person name="Liu F."/>
            <person name="Qi X."/>
            <person name="Gang D.R."/>
            <person name="Wen J."/>
            <person name="Li J."/>
        </authorList>
    </citation>
    <scope>NUCLEOTIDE SEQUENCE</scope>
    <source>
        <strain evidence="9">Dzin_1.0</strain>
    </source>
</reference>
<dbReference type="Pfam" id="PF03061">
    <property type="entry name" value="4HBT"/>
    <property type="match status" value="1"/>
</dbReference>
<dbReference type="EMBL" id="JAGGNH010000002">
    <property type="protein sequence ID" value="KAJ0982801.1"/>
    <property type="molecule type" value="Genomic_DNA"/>
</dbReference>
<evidence type="ECO:0000256" key="3">
    <source>
        <dbReference type="ARBA" id="ARBA00023140"/>
    </source>
</evidence>
<dbReference type="GO" id="GO:0005777">
    <property type="term" value="C:peroxisome"/>
    <property type="evidence" value="ECO:0007669"/>
    <property type="project" value="UniProtKB-SubCell"/>
</dbReference>
<gene>
    <name evidence="9" type="ORF">J5N97_011056</name>
</gene>
<comment type="subunit">
    <text evidence="7">Homotetramers.</text>
</comment>
<evidence type="ECO:0000256" key="6">
    <source>
        <dbReference type="ARBA" id="ARBA00061187"/>
    </source>
</evidence>
<name>A0A9D5HNC8_9LILI</name>
<dbReference type="Gene3D" id="3.10.129.10">
    <property type="entry name" value="Hotdog Thioesterase"/>
    <property type="match status" value="1"/>
</dbReference>
<evidence type="ECO:0000256" key="5">
    <source>
        <dbReference type="ARBA" id="ARBA00060586"/>
    </source>
</evidence>
<dbReference type="Proteomes" id="UP001085076">
    <property type="component" value="Miscellaneous, Linkage group lg02"/>
</dbReference>
<dbReference type="NCBIfam" id="TIGR00369">
    <property type="entry name" value="unchar_dom_1"/>
    <property type="match status" value="1"/>
</dbReference>
<keyword evidence="2" id="KW-0378">Hydrolase</keyword>
<dbReference type="PANTHER" id="PTHR43240">
    <property type="entry name" value="1,4-DIHYDROXY-2-NAPHTHOYL-COA THIOESTERASE 1"/>
    <property type="match status" value="1"/>
</dbReference>
<dbReference type="AlphaFoldDB" id="A0A9D5HNC8"/>
<evidence type="ECO:0000313" key="9">
    <source>
        <dbReference type="EMBL" id="KAJ0982801.1"/>
    </source>
</evidence>
<feature type="domain" description="Thioesterase" evidence="8">
    <location>
        <begin position="48"/>
        <end position="120"/>
    </location>
</feature>
<dbReference type="SUPFAM" id="SSF54637">
    <property type="entry name" value="Thioesterase/thiol ester dehydrase-isomerase"/>
    <property type="match status" value="1"/>
</dbReference>
<dbReference type="InterPro" id="IPR029069">
    <property type="entry name" value="HotDog_dom_sf"/>
</dbReference>
<comment type="pathway">
    <text evidence="4">Cofactor biosynthesis; phylloquinone biosynthesis.</text>
</comment>
<dbReference type="CDD" id="cd03443">
    <property type="entry name" value="PaaI_thioesterase"/>
    <property type="match status" value="1"/>
</dbReference>
<dbReference type="OrthoDB" id="46529at2759"/>
<comment type="pathway">
    <text evidence="5">Quinol/quinone metabolism; 1,4-dihydroxy-2-naphthoate biosynthesis; 1,4-dihydroxy-2-naphthoate from chorismate: step 7/7.</text>
</comment>
<evidence type="ECO:0000256" key="7">
    <source>
        <dbReference type="ARBA" id="ARBA00066058"/>
    </source>
</evidence>
<dbReference type="InterPro" id="IPR006683">
    <property type="entry name" value="Thioestr_dom"/>
</dbReference>
<dbReference type="PANTHER" id="PTHR43240:SF5">
    <property type="entry name" value="1,4-DIHYDROXY-2-NAPHTHOYL-COA THIOESTERASE 1"/>
    <property type="match status" value="1"/>
</dbReference>
<proteinExistence type="inferred from homology"/>
<keyword evidence="3" id="KW-0576">Peroxisome</keyword>
<dbReference type="InterPro" id="IPR003736">
    <property type="entry name" value="PAAI_dom"/>
</dbReference>
<dbReference type="GO" id="GO:0042372">
    <property type="term" value="P:phylloquinone biosynthetic process"/>
    <property type="evidence" value="ECO:0007669"/>
    <property type="project" value="TreeGrafter"/>
</dbReference>
<comment type="similarity">
    <text evidence="6">Belongs to the 4-hydroxybenzoyl-CoA thioesterase family. DHNA-CoA hydrolase subfamily.</text>
</comment>
<dbReference type="FunFam" id="3.10.129.10:FF:000048">
    <property type="entry name" value="14-dihydroxy-2-naphthoyl-CoA thioesterase 1"/>
    <property type="match status" value="1"/>
</dbReference>
<dbReference type="GO" id="GO:0061522">
    <property type="term" value="F:1,4-dihydroxy-2-naphthoyl-CoA thioesterase activity"/>
    <property type="evidence" value="ECO:0007669"/>
    <property type="project" value="TreeGrafter"/>
</dbReference>
<evidence type="ECO:0000256" key="4">
    <source>
        <dbReference type="ARBA" id="ARBA00060572"/>
    </source>
</evidence>
<protein>
    <recommendedName>
        <fullName evidence="8">Thioesterase domain-containing protein</fullName>
    </recommendedName>
</protein>
<organism evidence="9 10">
    <name type="scientific">Dioscorea zingiberensis</name>
    <dbReference type="NCBI Taxonomy" id="325984"/>
    <lineage>
        <taxon>Eukaryota</taxon>
        <taxon>Viridiplantae</taxon>
        <taxon>Streptophyta</taxon>
        <taxon>Embryophyta</taxon>
        <taxon>Tracheophyta</taxon>
        <taxon>Spermatophyta</taxon>
        <taxon>Magnoliopsida</taxon>
        <taxon>Liliopsida</taxon>
        <taxon>Dioscoreales</taxon>
        <taxon>Dioscoreaceae</taxon>
        <taxon>Dioscorea</taxon>
    </lineage>
</organism>
<reference evidence="9" key="1">
    <citation type="submission" date="2021-03" db="EMBL/GenBank/DDBJ databases">
        <authorList>
            <person name="Li Z."/>
            <person name="Yang C."/>
        </authorList>
    </citation>
    <scope>NUCLEOTIDE SEQUENCE</scope>
    <source>
        <strain evidence="9">Dzin_1.0</strain>
        <tissue evidence="9">Leaf</tissue>
    </source>
</reference>
<comment type="subcellular location">
    <subcellularLocation>
        <location evidence="1">Peroxisome</location>
    </subcellularLocation>
</comment>
<evidence type="ECO:0000313" key="10">
    <source>
        <dbReference type="Proteomes" id="UP001085076"/>
    </source>
</evidence>
<evidence type="ECO:0000259" key="8">
    <source>
        <dbReference type="Pfam" id="PF03061"/>
    </source>
</evidence>
<accession>A0A9D5HNC8</accession>
<evidence type="ECO:0000256" key="2">
    <source>
        <dbReference type="ARBA" id="ARBA00022801"/>
    </source>
</evidence>
<keyword evidence="10" id="KW-1185">Reference proteome</keyword>